<gene>
    <name evidence="1" type="ORF">O1611_g406</name>
</gene>
<keyword evidence="2" id="KW-1185">Reference proteome</keyword>
<organism evidence="1 2">
    <name type="scientific">Lasiodiplodia mahajangana</name>
    <dbReference type="NCBI Taxonomy" id="1108764"/>
    <lineage>
        <taxon>Eukaryota</taxon>
        <taxon>Fungi</taxon>
        <taxon>Dikarya</taxon>
        <taxon>Ascomycota</taxon>
        <taxon>Pezizomycotina</taxon>
        <taxon>Dothideomycetes</taxon>
        <taxon>Dothideomycetes incertae sedis</taxon>
        <taxon>Botryosphaeriales</taxon>
        <taxon>Botryosphaeriaceae</taxon>
        <taxon>Lasiodiplodia</taxon>
    </lineage>
</organism>
<name>A0ACC2K0A8_9PEZI</name>
<evidence type="ECO:0000313" key="1">
    <source>
        <dbReference type="EMBL" id="KAJ8133218.1"/>
    </source>
</evidence>
<dbReference type="EMBL" id="JAPUUL010000034">
    <property type="protein sequence ID" value="KAJ8133218.1"/>
    <property type="molecule type" value="Genomic_DNA"/>
</dbReference>
<sequence>MASAPQKKCARVLSIVASEDIRDPDWSHAHLLVSAPAKCATTRLTLVLVNNAFVATSEVRASLFPYVQHYVTTITSLAQTNVESATVAIDVLLFGWSDLQLFTYTWDQVYSNSPSHVKEIIGDASYFQVEPIYQMPPSMNSELMCADGSTVDVVSVNGTFDHLHIGHKTHLLLSAWLARKTLLCAVSTASPNEPSHKKFHQLSESFQRRQSAVRQFVEGFQTFERRPFELKVVPRQDYGPQAYEKNLDAIVLSTESVQHGAIAKQNNGFEISGNQIKQEILSSQSNTPKMASINRLRAEAGLPTVKVFVVDVIQAASSTFSHDNATKLMTRMSSSLIRQSLDKRALKFILLNGFAGVGKFTIASELKTSLASFGLVARVVHNHLLADLADAVRSKTAPTYQMFRRQLRDLVFDAIITDEHALPNTAYIFTGNFSESMVGQTAAHEYETAAWRCGASFIPVAIHCSIEELERRIVSRSRAEVSSHKLLDPKRGAEIATQKVLYTFKHPQALSLDVSSMSAEQAAKRITEHAAKVF</sequence>
<protein>
    <submittedName>
        <fullName evidence="1">Uncharacterized protein</fullName>
    </submittedName>
</protein>
<evidence type="ECO:0000313" key="2">
    <source>
        <dbReference type="Proteomes" id="UP001153332"/>
    </source>
</evidence>
<comment type="caution">
    <text evidence="1">The sequence shown here is derived from an EMBL/GenBank/DDBJ whole genome shotgun (WGS) entry which is preliminary data.</text>
</comment>
<proteinExistence type="predicted"/>
<accession>A0ACC2K0A8</accession>
<dbReference type="Proteomes" id="UP001153332">
    <property type="component" value="Unassembled WGS sequence"/>
</dbReference>
<reference evidence="1" key="1">
    <citation type="submission" date="2022-12" db="EMBL/GenBank/DDBJ databases">
        <title>Genome Sequence of Lasiodiplodia mahajangana.</title>
        <authorList>
            <person name="Buettner E."/>
        </authorList>
    </citation>
    <scope>NUCLEOTIDE SEQUENCE</scope>
    <source>
        <strain evidence="1">VT137</strain>
    </source>
</reference>